<gene>
    <name evidence="1" type="ORF">GCM10011332_18800</name>
</gene>
<dbReference type="RefSeq" id="WP_188664199.1">
    <property type="nucleotide sequence ID" value="NZ_BMHV01000012.1"/>
</dbReference>
<dbReference type="AlphaFoldDB" id="A0A917FAJ4"/>
<proteinExistence type="predicted"/>
<dbReference type="EMBL" id="BMHV01000012">
    <property type="protein sequence ID" value="GGF64947.1"/>
    <property type="molecule type" value="Genomic_DNA"/>
</dbReference>
<reference evidence="1" key="2">
    <citation type="submission" date="2020-09" db="EMBL/GenBank/DDBJ databases">
        <authorList>
            <person name="Sun Q."/>
            <person name="Zhou Y."/>
        </authorList>
    </citation>
    <scope>NUCLEOTIDE SEQUENCE</scope>
    <source>
        <strain evidence="1">CGMCC 1.15254</strain>
    </source>
</reference>
<sequence>MAGHTKYEIRLSDQDRWFVEKVFQDQKMAERLYTDYAEDDNSEYDGVQLVRVWTRADKMEVEKVVKEQRLTRRNIPVRLANIDEAAPCAHRDDYLGLNARITMSRLLRNLFDREGTIASELLYNHDKAKRFMAGDLVSPAIDRVSTLQARDSGLDSRKRRDDIFAEIQAIMDDVEKICKTKAYKSFESKELNKVVETANAIGKPMALPVVMCKVLVQYRSVEAKLQQVLAWLESDQGEELEYELDGLIAEIMSSATLIQDMLGPQRNLACALSTLLDWVEGKSVKGTGACAEAVEAFCRLFSQDRLMQTRDILFDFIIRQLAGKQPLSRNDTALEEKEFLRLFSRLTLPCGMTGGADMAEALSRRYGRSLKQGGESGERMSIKWLVEMLPDGARCLPYLIALRDAPLGNAHPDVVKQSISQLCNTARTIGDFCADDLSAKEKLVCLKDLHVLVEESTLDESEQKAVLSTLDRLVEKYLMDTKLIDKLDNPQAALHDRAIRMVQFCGSGVLWEHGHAMALARKRVVDHLKGKSFIEKFTEGENAPAQKEIMIRDFYRMMAEAGFKS</sequence>
<protein>
    <submittedName>
        <fullName evidence="1">Uncharacterized protein</fullName>
    </submittedName>
</protein>
<comment type="caution">
    <text evidence="1">The sequence shown here is derived from an EMBL/GenBank/DDBJ whole genome shotgun (WGS) entry which is preliminary data.</text>
</comment>
<reference evidence="1" key="1">
    <citation type="journal article" date="2014" name="Int. J. Syst. Evol. Microbiol.">
        <title>Complete genome sequence of Corynebacterium casei LMG S-19264T (=DSM 44701T), isolated from a smear-ripened cheese.</title>
        <authorList>
            <consortium name="US DOE Joint Genome Institute (JGI-PGF)"/>
            <person name="Walter F."/>
            <person name="Albersmeier A."/>
            <person name="Kalinowski J."/>
            <person name="Ruckert C."/>
        </authorList>
    </citation>
    <scope>NUCLEOTIDE SEQUENCE</scope>
    <source>
        <strain evidence="1">CGMCC 1.15254</strain>
    </source>
</reference>
<keyword evidence="2" id="KW-1185">Reference proteome</keyword>
<accession>A0A917FAJ4</accession>
<organism evidence="1 2">
    <name type="scientific">Terasakiella brassicae</name>
    <dbReference type="NCBI Taxonomy" id="1634917"/>
    <lineage>
        <taxon>Bacteria</taxon>
        <taxon>Pseudomonadati</taxon>
        <taxon>Pseudomonadota</taxon>
        <taxon>Alphaproteobacteria</taxon>
        <taxon>Rhodospirillales</taxon>
        <taxon>Terasakiellaceae</taxon>
        <taxon>Terasakiella</taxon>
    </lineage>
</organism>
<evidence type="ECO:0000313" key="1">
    <source>
        <dbReference type="EMBL" id="GGF64947.1"/>
    </source>
</evidence>
<name>A0A917FAJ4_9PROT</name>
<evidence type="ECO:0000313" key="2">
    <source>
        <dbReference type="Proteomes" id="UP000632498"/>
    </source>
</evidence>
<dbReference type="Proteomes" id="UP000632498">
    <property type="component" value="Unassembled WGS sequence"/>
</dbReference>